<dbReference type="Pfam" id="PF07366">
    <property type="entry name" value="SnoaL"/>
    <property type="match status" value="1"/>
</dbReference>
<reference evidence="2" key="1">
    <citation type="journal article" date="2022" name="Int. J. Syst. Evol. Microbiol.">
        <title>Anaeromyxobacter oryzae sp. nov., Anaeromyxobacter diazotrophicus sp. nov. and Anaeromyxobacter paludicola sp. nov., isolated from paddy soils.</title>
        <authorList>
            <person name="Itoh H."/>
            <person name="Xu Z."/>
            <person name="Mise K."/>
            <person name="Masuda Y."/>
            <person name="Ushijima N."/>
            <person name="Hayakawa C."/>
            <person name="Shiratori Y."/>
            <person name="Senoo K."/>
        </authorList>
    </citation>
    <scope>NUCLEOTIDE SEQUENCE [LARGE SCALE GENOMIC DNA]</scope>
    <source>
        <strain evidence="2">Red232</strain>
    </source>
</reference>
<dbReference type="PANTHER" id="PTHR38436">
    <property type="entry name" value="POLYKETIDE CYCLASE SNOAL-LIKE DOMAIN"/>
    <property type="match status" value="1"/>
</dbReference>
<dbReference type="InterPro" id="IPR032710">
    <property type="entry name" value="NTF2-like_dom_sf"/>
</dbReference>
<dbReference type="RefSeq" id="WP_248354773.1">
    <property type="nucleotide sequence ID" value="NZ_AP025591.1"/>
</dbReference>
<dbReference type="PANTHER" id="PTHR38436:SF1">
    <property type="entry name" value="ESTER CYCLASE"/>
    <property type="match status" value="1"/>
</dbReference>
<evidence type="ECO:0000313" key="2">
    <source>
        <dbReference type="Proteomes" id="UP001162891"/>
    </source>
</evidence>
<protein>
    <submittedName>
        <fullName evidence="1">Ester cyclase</fullName>
    </submittedName>
</protein>
<keyword evidence="2" id="KW-1185">Reference proteome</keyword>
<evidence type="ECO:0000313" key="1">
    <source>
        <dbReference type="EMBL" id="BDG05707.1"/>
    </source>
</evidence>
<sequence>MARADLSDVYRDYIACLNAQDWSRLGQFVQDEVRYNGQRIGISGYREMLERDFLSIPDLHFDIQLLVSKPPLVACRLRFDCTPEGEFLGLHVDGRKVSFSENVFYEFRSGRIAEVWSVIDKAAIEAQLTQGGGRVA</sequence>
<name>A0ABM7X1P6_9BACT</name>
<dbReference type="SUPFAM" id="SSF54427">
    <property type="entry name" value="NTF2-like"/>
    <property type="match status" value="1"/>
</dbReference>
<dbReference type="InterPro" id="IPR009959">
    <property type="entry name" value="Cyclase_SnoaL-like"/>
</dbReference>
<gene>
    <name evidence="1" type="ORF">AMOR_47030</name>
</gene>
<accession>A0ABM7X1P6</accession>
<organism evidence="1 2">
    <name type="scientific">Anaeromyxobacter oryzae</name>
    <dbReference type="NCBI Taxonomy" id="2918170"/>
    <lineage>
        <taxon>Bacteria</taxon>
        <taxon>Pseudomonadati</taxon>
        <taxon>Myxococcota</taxon>
        <taxon>Myxococcia</taxon>
        <taxon>Myxococcales</taxon>
        <taxon>Cystobacterineae</taxon>
        <taxon>Anaeromyxobacteraceae</taxon>
        <taxon>Anaeromyxobacter</taxon>
    </lineage>
</organism>
<dbReference type="EMBL" id="AP025591">
    <property type="protein sequence ID" value="BDG05707.1"/>
    <property type="molecule type" value="Genomic_DNA"/>
</dbReference>
<dbReference type="Gene3D" id="3.10.450.50">
    <property type="match status" value="1"/>
</dbReference>
<dbReference type="Proteomes" id="UP001162891">
    <property type="component" value="Chromosome"/>
</dbReference>
<proteinExistence type="predicted"/>